<proteinExistence type="predicted"/>
<keyword evidence="3" id="KW-1185">Reference proteome</keyword>
<dbReference type="Proteomes" id="UP000297540">
    <property type="component" value="Unassembled WGS sequence"/>
</dbReference>
<protein>
    <submittedName>
        <fullName evidence="2">Uncharacterized protein</fullName>
    </submittedName>
</protein>
<evidence type="ECO:0000313" key="3">
    <source>
        <dbReference type="Proteomes" id="UP000297540"/>
    </source>
</evidence>
<keyword evidence="1" id="KW-0472">Membrane</keyword>
<dbReference type="EMBL" id="SOZE01000036">
    <property type="protein sequence ID" value="TFF33983.1"/>
    <property type="molecule type" value="Genomic_DNA"/>
</dbReference>
<organism evidence="2 3">
    <name type="scientific">Mucilaginibacter psychrotolerans</name>
    <dbReference type="NCBI Taxonomy" id="1524096"/>
    <lineage>
        <taxon>Bacteria</taxon>
        <taxon>Pseudomonadati</taxon>
        <taxon>Bacteroidota</taxon>
        <taxon>Sphingobacteriia</taxon>
        <taxon>Sphingobacteriales</taxon>
        <taxon>Sphingobacteriaceae</taxon>
        <taxon>Mucilaginibacter</taxon>
    </lineage>
</organism>
<dbReference type="OrthoDB" id="710438at2"/>
<accession>A0A4Y8S4U6</accession>
<evidence type="ECO:0000256" key="1">
    <source>
        <dbReference type="SAM" id="Phobius"/>
    </source>
</evidence>
<dbReference type="AlphaFoldDB" id="A0A4Y8S4U6"/>
<sequence>MSNLLPKDQSFSEMMKKSKLAMPFSDFEERTIALIYKENALKSSTSKYKRLAILFFIMGTGLGFTVTYFLSLPKASIAGIPSDTILLVCRVSYILLILTQLNAILKLFSKARDYHIT</sequence>
<feature type="transmembrane region" description="Helical" evidence="1">
    <location>
        <begin position="51"/>
        <end position="72"/>
    </location>
</feature>
<feature type="transmembrane region" description="Helical" evidence="1">
    <location>
        <begin position="84"/>
        <end position="105"/>
    </location>
</feature>
<gene>
    <name evidence="2" type="ORF">E2R66_23680</name>
</gene>
<evidence type="ECO:0000313" key="2">
    <source>
        <dbReference type="EMBL" id="TFF33983.1"/>
    </source>
</evidence>
<reference evidence="2 3" key="1">
    <citation type="journal article" date="2017" name="Int. J. Syst. Evol. Microbiol.">
        <title>Mucilaginibacterpsychrotolerans sp. nov., isolated from peatlands.</title>
        <authorList>
            <person name="Deng Y."/>
            <person name="Shen L."/>
            <person name="Xu B."/>
            <person name="Liu Y."/>
            <person name="Gu Z."/>
            <person name="Liu H."/>
            <person name="Zhou Y."/>
        </authorList>
    </citation>
    <scope>NUCLEOTIDE SEQUENCE [LARGE SCALE GENOMIC DNA]</scope>
    <source>
        <strain evidence="2 3">NH7-4</strain>
    </source>
</reference>
<keyword evidence="1" id="KW-0812">Transmembrane</keyword>
<keyword evidence="1" id="KW-1133">Transmembrane helix</keyword>
<dbReference type="RefSeq" id="WP_133235583.1">
    <property type="nucleotide sequence ID" value="NZ_SOZE01000036.1"/>
</dbReference>
<name>A0A4Y8S4U6_9SPHI</name>
<comment type="caution">
    <text evidence="2">The sequence shown here is derived from an EMBL/GenBank/DDBJ whole genome shotgun (WGS) entry which is preliminary data.</text>
</comment>